<dbReference type="GO" id="GO:0005198">
    <property type="term" value="F:structural molecule activity"/>
    <property type="evidence" value="ECO:0007669"/>
    <property type="project" value="InterPro"/>
</dbReference>
<dbReference type="InterPro" id="IPR009319">
    <property type="entry name" value="Phage_A118_VSP1"/>
</dbReference>
<dbReference type="AlphaFoldDB" id="A0A1V0U2V4"/>
<organism evidence="2 3">
    <name type="scientific">Streptomyces gilvosporeus</name>
    <dbReference type="NCBI Taxonomy" id="553510"/>
    <lineage>
        <taxon>Bacteria</taxon>
        <taxon>Bacillati</taxon>
        <taxon>Actinomycetota</taxon>
        <taxon>Actinomycetes</taxon>
        <taxon>Kitasatosporales</taxon>
        <taxon>Streptomycetaceae</taxon>
        <taxon>Streptomyces</taxon>
    </lineage>
</organism>
<evidence type="ECO:0000256" key="1">
    <source>
        <dbReference type="SAM" id="MobiDB-lite"/>
    </source>
</evidence>
<dbReference type="OrthoDB" id="3197444at2"/>
<dbReference type="KEGG" id="sgv:B1H19_18995"/>
<accession>A0A1V0U2V4</accession>
<reference evidence="2 3" key="1">
    <citation type="submission" date="2017-04" db="EMBL/GenBank/DDBJ databases">
        <title>Complete Genome Sequence of Streptomyces gilvosporeus F607, a Capable Producer of Natamycin.</title>
        <authorList>
            <person name="Zong G."/>
            <person name="Zhong C."/>
            <person name="Fu J."/>
            <person name="Qin R."/>
            <person name="Cao G."/>
        </authorList>
    </citation>
    <scope>NUCLEOTIDE SEQUENCE [LARGE SCALE GENOMIC DNA]</scope>
    <source>
        <strain evidence="2 3">F607</strain>
    </source>
</reference>
<name>A0A1V0U2V4_9ACTN</name>
<feature type="compositionally biased region" description="Basic and acidic residues" evidence="1">
    <location>
        <begin position="721"/>
        <end position="737"/>
    </location>
</feature>
<gene>
    <name evidence="2" type="ORF">B1H19_18995</name>
</gene>
<dbReference type="Proteomes" id="UP000192726">
    <property type="component" value="Chromosome"/>
</dbReference>
<feature type="region of interest" description="Disordered" evidence="1">
    <location>
        <begin position="718"/>
        <end position="737"/>
    </location>
</feature>
<dbReference type="RefSeq" id="WP_083109737.1">
    <property type="nucleotide sequence ID" value="NZ_JBFABM010000029.1"/>
</dbReference>
<evidence type="ECO:0000313" key="3">
    <source>
        <dbReference type="Proteomes" id="UP000192726"/>
    </source>
</evidence>
<dbReference type="EMBL" id="CP020569">
    <property type="protein sequence ID" value="ARF59554.1"/>
    <property type="molecule type" value="Genomic_DNA"/>
</dbReference>
<keyword evidence="3" id="KW-1185">Reference proteome</keyword>
<sequence>MVEDLSAGVHDLYADAEDRLLQLVARQLAAGYDAPGWAQRKLAAIQPLRRAAQAVVDELGKAVSLEVFDVIAESYNRGHRAAVAELGALSDKARRLVDEITPNAQAVDRLAAEAVQVVTATHRGILRAVLDGFREVIARVTATPLLGIGTRRQATQDAMRQFADRGISGFTDRAGRRWQLTSYAEMAVRTSTARAAIEAHTRTLAEAGLDLVIVSDAPRECPLCRPWEGKLLAIDGPDGRRTVEVEHAIEDGRMLRVVVQGTLDEARRAGFQHPNCRHSVSAYIPGISSLVPPMRSDGSGYEATQRQRAIERNIRKHKKRAAAAVTPEAKKAAEAKVRDWQGKMREHLAEHPGLRRKREREQLGAGNLPPARTEAPQAAVEAARLRAGDEHTPGEMSEQQLADAIGTALPDERDLDRAAAELDRRDEQVLLDRIRPGGQLAGDLSQFSDAELGRVLRHLDDEQVLRVAAEMDRRDVAARLPEARPDLVGMSDEQLAGRARHADAAELAAIAAEADRRQLLAELFPDGRLAGDLSQVGDEVLGWAVRYAQPAEAERIAAELDRRYPGELPAAENATGPAAQLADGRAVDEILAPAPDAAVWAVALGDPPEDPYAGMTSTERWIAEREEAQQSAQAAYTRAEIRELYREHCYRQLLAAEDWTNGYLLNRRANAQGVNPESLFSGPSHVAYARASEELKRYWAEVEPRLTLAEYTEQLTGVRTAEGDRARRSRDDQQNRF</sequence>
<dbReference type="STRING" id="553510.B1H19_18995"/>
<dbReference type="Pfam" id="PF06152">
    <property type="entry name" value="Phage_min_cap2"/>
    <property type="match status" value="1"/>
</dbReference>
<proteinExistence type="predicted"/>
<protein>
    <submittedName>
        <fullName evidence="2">Phage capsid protein</fullName>
    </submittedName>
</protein>
<evidence type="ECO:0000313" key="2">
    <source>
        <dbReference type="EMBL" id="ARF59554.1"/>
    </source>
</evidence>